<feature type="transmembrane region" description="Helical" evidence="1">
    <location>
        <begin position="61"/>
        <end position="78"/>
    </location>
</feature>
<sequence>MKQKLMKYLGALRKKRLTFSQVNVVGWLLLYAGAALAQSSTGAPWDGPLCGVAGWFKGPTALAVGSIAFAAAAGGFIYGEEFNGIMKKVVNIVMAVSLLIGGTSIVGWIAMRMGASVGNCS</sequence>
<keyword evidence="1" id="KW-0472">Membrane</keyword>
<evidence type="ECO:0000256" key="1">
    <source>
        <dbReference type="SAM" id="Phobius"/>
    </source>
</evidence>
<evidence type="ECO:0000313" key="3">
    <source>
        <dbReference type="Proteomes" id="UP000575469"/>
    </source>
</evidence>
<keyword evidence="1" id="KW-0812">Transmembrane</keyword>
<evidence type="ECO:0000313" key="2">
    <source>
        <dbReference type="EMBL" id="NMV39910.1"/>
    </source>
</evidence>
<feature type="transmembrane region" description="Helical" evidence="1">
    <location>
        <begin position="90"/>
        <end position="111"/>
    </location>
</feature>
<dbReference type="Proteomes" id="UP000575469">
    <property type="component" value="Unassembled WGS sequence"/>
</dbReference>
<reference evidence="2 3" key="1">
    <citation type="submission" date="2020-04" db="EMBL/GenBank/DDBJ databases">
        <title>Ralstonia insidiosa genome sequencing and assembly.</title>
        <authorList>
            <person name="Martins R.C.R."/>
            <person name="Perdigao-Neto L.V."/>
            <person name="Levin A.S.S."/>
            <person name="Costa S.F."/>
        </authorList>
    </citation>
    <scope>NUCLEOTIDE SEQUENCE [LARGE SCALE GENOMIC DNA]</scope>
    <source>
        <strain evidence="2 3">5047</strain>
    </source>
</reference>
<comment type="caution">
    <text evidence="2">The sequence shown here is derived from an EMBL/GenBank/DDBJ whole genome shotgun (WGS) entry which is preliminary data.</text>
</comment>
<name>A0A848P2P6_9RALS</name>
<proteinExistence type="predicted"/>
<organism evidence="2 3">
    <name type="scientific">Ralstonia insidiosa</name>
    <dbReference type="NCBI Taxonomy" id="190721"/>
    <lineage>
        <taxon>Bacteria</taxon>
        <taxon>Pseudomonadati</taxon>
        <taxon>Pseudomonadota</taxon>
        <taxon>Betaproteobacteria</taxon>
        <taxon>Burkholderiales</taxon>
        <taxon>Burkholderiaceae</taxon>
        <taxon>Ralstonia</taxon>
    </lineage>
</organism>
<dbReference type="Pfam" id="PF04956">
    <property type="entry name" value="TrbC"/>
    <property type="match status" value="1"/>
</dbReference>
<gene>
    <name evidence="2" type="ORF">HGR00_18525</name>
</gene>
<keyword evidence="1" id="KW-1133">Transmembrane helix</keyword>
<accession>A0A848P2P6</accession>
<dbReference type="InterPro" id="IPR007039">
    <property type="entry name" value="TrbC/VirB2"/>
</dbReference>
<protein>
    <submittedName>
        <fullName evidence="2">TrbC/VirB2 family protein</fullName>
    </submittedName>
</protein>
<dbReference type="RefSeq" id="WP_169340853.1">
    <property type="nucleotide sequence ID" value="NZ_JABBZM010000017.1"/>
</dbReference>
<dbReference type="EMBL" id="JABBZM010000017">
    <property type="protein sequence ID" value="NMV39910.1"/>
    <property type="molecule type" value="Genomic_DNA"/>
</dbReference>
<dbReference type="AlphaFoldDB" id="A0A848P2P6"/>